<dbReference type="EMBL" id="SMGD01000011">
    <property type="protein sequence ID" value="TCK58580.1"/>
    <property type="molecule type" value="Genomic_DNA"/>
</dbReference>
<gene>
    <name evidence="1" type="ORF">EV690_0710</name>
</gene>
<dbReference type="Proteomes" id="UP000295565">
    <property type="component" value="Unassembled WGS sequence"/>
</dbReference>
<protein>
    <submittedName>
        <fullName evidence="1">Uncharacterized protein</fullName>
    </submittedName>
</protein>
<dbReference type="RefSeq" id="WP_131911547.1">
    <property type="nucleotide sequence ID" value="NZ_OU594967.1"/>
</dbReference>
<accession>A0A4R1K3V2</accession>
<dbReference type="AlphaFoldDB" id="A0A4R1K3V2"/>
<proteinExistence type="predicted"/>
<evidence type="ECO:0000313" key="2">
    <source>
        <dbReference type="Proteomes" id="UP000295565"/>
    </source>
</evidence>
<keyword evidence="2" id="KW-1185">Reference proteome</keyword>
<reference evidence="1 2" key="1">
    <citation type="submission" date="2019-03" db="EMBL/GenBank/DDBJ databases">
        <title>Genomic Encyclopedia of Type Strains, Phase IV (KMG-IV): sequencing the most valuable type-strain genomes for metagenomic binning, comparative biology and taxonomic classification.</title>
        <authorList>
            <person name="Goeker M."/>
        </authorList>
    </citation>
    <scope>NUCLEOTIDE SEQUENCE [LARGE SCALE GENOMIC DNA]</scope>
    <source>
        <strain evidence="1 2">DSM 18577</strain>
    </source>
</reference>
<sequence length="103" mass="12127">MHSCEHDHHHPHYEHDMHGVEHNEIPWEEVVAIHTYKIALAKKTLTYLTIDFTSGEYLEFVDGHDDFEVVIELIETYYPTLLGLKERLAKINHTSVVDLYVKE</sequence>
<comment type="caution">
    <text evidence="1">The sequence shown here is derived from an EMBL/GenBank/DDBJ whole genome shotgun (WGS) entry which is preliminary data.</text>
</comment>
<organism evidence="1 2">
    <name type="scientific">Celerinatantimonas diazotrophica</name>
    <dbReference type="NCBI Taxonomy" id="412034"/>
    <lineage>
        <taxon>Bacteria</taxon>
        <taxon>Pseudomonadati</taxon>
        <taxon>Pseudomonadota</taxon>
        <taxon>Gammaproteobacteria</taxon>
        <taxon>Celerinatantimonadaceae</taxon>
        <taxon>Celerinatantimonas</taxon>
    </lineage>
</organism>
<evidence type="ECO:0000313" key="1">
    <source>
        <dbReference type="EMBL" id="TCK58580.1"/>
    </source>
</evidence>
<name>A0A4R1K3V2_9GAMM</name>